<feature type="chain" id="PRO_5043315717" evidence="2">
    <location>
        <begin position="22"/>
        <end position="140"/>
    </location>
</feature>
<keyword evidence="4" id="KW-1185">Reference proteome</keyword>
<comment type="caution">
    <text evidence="3">The sequence shown here is derived from an EMBL/GenBank/DDBJ whole genome shotgun (WGS) entry which is preliminary data.</text>
</comment>
<dbReference type="AlphaFoldDB" id="A0AAV4ELS3"/>
<dbReference type="Proteomes" id="UP000762676">
    <property type="component" value="Unassembled WGS sequence"/>
</dbReference>
<evidence type="ECO:0000313" key="4">
    <source>
        <dbReference type="Proteomes" id="UP000762676"/>
    </source>
</evidence>
<accession>A0AAV4ELS3</accession>
<gene>
    <name evidence="3" type="ORF">ElyMa_003560200</name>
</gene>
<organism evidence="3 4">
    <name type="scientific">Elysia marginata</name>
    <dbReference type="NCBI Taxonomy" id="1093978"/>
    <lineage>
        <taxon>Eukaryota</taxon>
        <taxon>Metazoa</taxon>
        <taxon>Spiralia</taxon>
        <taxon>Lophotrochozoa</taxon>
        <taxon>Mollusca</taxon>
        <taxon>Gastropoda</taxon>
        <taxon>Heterobranchia</taxon>
        <taxon>Euthyneura</taxon>
        <taxon>Panpulmonata</taxon>
        <taxon>Sacoglossa</taxon>
        <taxon>Placobranchoidea</taxon>
        <taxon>Plakobranchidae</taxon>
        <taxon>Elysia</taxon>
    </lineage>
</organism>
<reference evidence="3 4" key="1">
    <citation type="journal article" date="2021" name="Elife">
        <title>Chloroplast acquisition without the gene transfer in kleptoplastic sea slugs, Plakobranchus ocellatus.</title>
        <authorList>
            <person name="Maeda T."/>
            <person name="Takahashi S."/>
            <person name="Yoshida T."/>
            <person name="Shimamura S."/>
            <person name="Takaki Y."/>
            <person name="Nagai Y."/>
            <person name="Toyoda A."/>
            <person name="Suzuki Y."/>
            <person name="Arimoto A."/>
            <person name="Ishii H."/>
            <person name="Satoh N."/>
            <person name="Nishiyama T."/>
            <person name="Hasebe M."/>
            <person name="Maruyama T."/>
            <person name="Minagawa J."/>
            <person name="Obokata J."/>
            <person name="Shigenobu S."/>
        </authorList>
    </citation>
    <scope>NUCLEOTIDE SEQUENCE [LARGE SCALE GENOMIC DNA]</scope>
</reference>
<evidence type="ECO:0000256" key="1">
    <source>
        <dbReference type="SAM" id="MobiDB-lite"/>
    </source>
</evidence>
<name>A0AAV4ELS3_9GAST</name>
<dbReference type="EMBL" id="BMAT01007294">
    <property type="protein sequence ID" value="GFR61569.1"/>
    <property type="molecule type" value="Genomic_DNA"/>
</dbReference>
<evidence type="ECO:0000256" key="2">
    <source>
        <dbReference type="SAM" id="SignalP"/>
    </source>
</evidence>
<feature type="region of interest" description="Disordered" evidence="1">
    <location>
        <begin position="112"/>
        <end position="140"/>
    </location>
</feature>
<feature type="signal peptide" evidence="2">
    <location>
        <begin position="1"/>
        <end position="21"/>
    </location>
</feature>
<sequence>MMSSKLAHVLIPLSLPHGSTAAGHLRSGVIDGLETIHHRDIWISHEDLLQLLFQKTPLQRVEKRTQKDILVVLKQVNSPFLGSLGIHGDSNEEAPKFARMLEAAAKKIISRKKSGQANVTKKTKRDNLQNMLNLRAKRKE</sequence>
<keyword evidence="2" id="KW-0732">Signal</keyword>
<evidence type="ECO:0000313" key="3">
    <source>
        <dbReference type="EMBL" id="GFR61569.1"/>
    </source>
</evidence>
<protein>
    <submittedName>
        <fullName evidence="3">Uncharacterized protein</fullName>
    </submittedName>
</protein>
<proteinExistence type="predicted"/>